<dbReference type="GO" id="GO:0005737">
    <property type="term" value="C:cytoplasm"/>
    <property type="evidence" value="ECO:0007669"/>
    <property type="project" value="TreeGrafter"/>
</dbReference>
<keyword evidence="6" id="KW-0677">Repeat</keyword>
<dbReference type="PROSITE" id="PS00517">
    <property type="entry name" value="RNASE_3_1"/>
    <property type="match status" value="1"/>
</dbReference>
<dbReference type="InterPro" id="IPR036389">
    <property type="entry name" value="RNase_III_sf"/>
</dbReference>
<dbReference type="InterPro" id="IPR000999">
    <property type="entry name" value="RNase_III_dom"/>
</dbReference>
<dbReference type="SMART" id="SM00487">
    <property type="entry name" value="DEXDc"/>
    <property type="match status" value="1"/>
</dbReference>
<evidence type="ECO:0000313" key="25">
    <source>
        <dbReference type="EnsemblPlants" id="OPUNC03G22590.1"/>
    </source>
</evidence>
<dbReference type="Gene3D" id="2.170.260.10">
    <property type="entry name" value="paz domain"/>
    <property type="match status" value="1"/>
</dbReference>
<dbReference type="InterPro" id="IPR011545">
    <property type="entry name" value="DEAD/DEAH_box_helicase_dom"/>
</dbReference>
<dbReference type="PROSITE" id="PS51192">
    <property type="entry name" value="HELICASE_ATP_BIND_1"/>
    <property type="match status" value="1"/>
</dbReference>
<evidence type="ECO:0000256" key="15">
    <source>
        <dbReference type="ARBA" id="ARBA00035116"/>
    </source>
</evidence>
<dbReference type="InterPro" id="IPR014720">
    <property type="entry name" value="dsRBD_dom"/>
</dbReference>
<dbReference type="CDD" id="cd00593">
    <property type="entry name" value="RIBOc"/>
    <property type="match status" value="2"/>
</dbReference>
<keyword evidence="12" id="KW-0460">Magnesium</keyword>
<dbReference type="STRING" id="4537.A0A0E0KFW0"/>
<reference evidence="25" key="2">
    <citation type="submission" date="2018-05" db="EMBL/GenBank/DDBJ databases">
        <title>OpunRS2 (Oryza punctata Reference Sequence Version 2).</title>
        <authorList>
            <person name="Zhang J."/>
            <person name="Kudrna D."/>
            <person name="Lee S."/>
            <person name="Talag J."/>
            <person name="Welchert J."/>
            <person name="Wing R.A."/>
        </authorList>
    </citation>
    <scope>NUCLEOTIDE SEQUENCE [LARGE SCALE GENOMIC DNA]</scope>
</reference>
<evidence type="ECO:0000259" key="19">
    <source>
        <dbReference type="PROSITE" id="PS50137"/>
    </source>
</evidence>
<dbReference type="SUPFAM" id="SSF101690">
    <property type="entry name" value="PAZ domain"/>
    <property type="match status" value="1"/>
</dbReference>
<feature type="domain" description="Helicase ATP-binding" evidence="22">
    <location>
        <begin position="39"/>
        <end position="220"/>
    </location>
</feature>
<evidence type="ECO:0000256" key="13">
    <source>
        <dbReference type="ARBA" id="ARBA00022884"/>
    </source>
</evidence>
<dbReference type="SUPFAM" id="SSF54768">
    <property type="entry name" value="dsRNA-binding domain-like"/>
    <property type="match status" value="1"/>
</dbReference>
<dbReference type="Gene3D" id="3.40.50.300">
    <property type="entry name" value="P-loop containing nucleotide triphosphate hydrolases"/>
    <property type="match status" value="2"/>
</dbReference>
<dbReference type="Gene3D" id="3.30.160.20">
    <property type="match status" value="1"/>
</dbReference>
<comment type="similarity">
    <text evidence="15 17">Belongs to the helicase family. Dicer subfamily.</text>
</comment>
<feature type="domain" description="DRBM" evidence="19">
    <location>
        <begin position="1229"/>
        <end position="1295"/>
    </location>
</feature>
<evidence type="ECO:0000259" key="24">
    <source>
        <dbReference type="PROSITE" id="PS51327"/>
    </source>
</evidence>
<dbReference type="SMART" id="SM00949">
    <property type="entry name" value="PAZ"/>
    <property type="match status" value="1"/>
</dbReference>
<evidence type="ECO:0000256" key="5">
    <source>
        <dbReference type="ARBA" id="ARBA00022723"/>
    </source>
</evidence>
<keyword evidence="8" id="KW-0255">Endonuclease</keyword>
<dbReference type="FunFam" id="1.10.1520.10:FF:000013">
    <property type="entry name" value="Endoribonuclease Dicer homolog 2"/>
    <property type="match status" value="1"/>
</dbReference>
<dbReference type="Pfam" id="PF00035">
    <property type="entry name" value="dsrm"/>
    <property type="match status" value="1"/>
</dbReference>
<evidence type="ECO:0000256" key="9">
    <source>
        <dbReference type="ARBA" id="ARBA00022801"/>
    </source>
</evidence>
<feature type="domain" description="Dicer dsRNA-binding fold" evidence="24">
    <location>
        <begin position="543"/>
        <end position="629"/>
    </location>
</feature>
<proteinExistence type="inferred from homology"/>
<dbReference type="PROSITE" id="PS50821">
    <property type="entry name" value="PAZ"/>
    <property type="match status" value="1"/>
</dbReference>
<accession>A0A0E0KFW0</accession>
<dbReference type="InterPro" id="IPR038248">
    <property type="entry name" value="Dicer_dimer_sf"/>
</dbReference>
<feature type="domain" description="RNase III" evidence="20">
    <location>
        <begin position="887"/>
        <end position="1019"/>
    </location>
</feature>
<dbReference type="SUPFAM" id="SSF69065">
    <property type="entry name" value="RNase III domain-like"/>
    <property type="match status" value="2"/>
</dbReference>
<dbReference type="Pfam" id="PF03368">
    <property type="entry name" value="Dicer_dimer"/>
    <property type="match status" value="1"/>
</dbReference>
<comment type="cofactor">
    <cofactor evidence="1">
        <name>Mn(2+)</name>
        <dbReference type="ChEBI" id="CHEBI:29035"/>
    </cofactor>
</comment>
<evidence type="ECO:0000259" key="23">
    <source>
        <dbReference type="PROSITE" id="PS51194"/>
    </source>
</evidence>
<feature type="domain" description="PAZ" evidence="21">
    <location>
        <begin position="715"/>
        <end position="840"/>
    </location>
</feature>
<keyword evidence="5" id="KW-0479">Metal-binding</keyword>
<name>A0A0E0KFW0_ORYPU</name>
<evidence type="ECO:0000256" key="17">
    <source>
        <dbReference type="PROSITE-ProRule" id="PRU00657"/>
    </source>
</evidence>
<dbReference type="EnsemblPlants" id="OPUNC03G22590.1">
    <property type="protein sequence ID" value="OPUNC03G22590.1"/>
    <property type="gene ID" value="OPUNC03G22590"/>
</dbReference>
<keyword evidence="4" id="KW-0540">Nuclease</keyword>
<dbReference type="GO" id="GO:0003723">
    <property type="term" value="F:RNA binding"/>
    <property type="evidence" value="ECO:0007669"/>
    <property type="project" value="UniProtKB-UniRule"/>
</dbReference>
<dbReference type="FunFam" id="3.30.160.380:FF:000001">
    <property type="entry name" value="Endoribonuclease dicer-like 1"/>
    <property type="match status" value="1"/>
</dbReference>
<dbReference type="GO" id="GO:0005634">
    <property type="term" value="C:nucleus"/>
    <property type="evidence" value="ECO:0007669"/>
    <property type="project" value="TreeGrafter"/>
</dbReference>
<dbReference type="Gene3D" id="3.30.160.380">
    <property type="entry name" value="Dicer dimerisation domain"/>
    <property type="match status" value="1"/>
</dbReference>
<dbReference type="Gramene" id="OPUNC03G22590.1">
    <property type="protein sequence ID" value="OPUNC03G22590.1"/>
    <property type="gene ID" value="OPUNC03G22590"/>
</dbReference>
<dbReference type="InterPro" id="IPR014001">
    <property type="entry name" value="Helicase_ATP-bd"/>
</dbReference>
<evidence type="ECO:0000259" key="20">
    <source>
        <dbReference type="PROSITE" id="PS50142"/>
    </source>
</evidence>
<dbReference type="PROSITE" id="PS50142">
    <property type="entry name" value="RNASE_3_2"/>
    <property type="match status" value="2"/>
</dbReference>
<dbReference type="InterPro" id="IPR036085">
    <property type="entry name" value="PAZ_dom_sf"/>
</dbReference>
<evidence type="ECO:0000256" key="14">
    <source>
        <dbReference type="ARBA" id="ARBA00023211"/>
    </source>
</evidence>
<keyword evidence="7" id="KW-0547">Nucleotide-binding</keyword>
<reference evidence="25" key="1">
    <citation type="submission" date="2015-04" db="UniProtKB">
        <authorList>
            <consortium name="EnsemblPlants"/>
        </authorList>
    </citation>
    <scope>IDENTIFICATION</scope>
</reference>
<dbReference type="Pfam" id="PF00636">
    <property type="entry name" value="Ribonuclease_3"/>
    <property type="match status" value="2"/>
</dbReference>
<sequence>MGGPLTAAGGDAGAAAVEPLRPQPPPDPKTMARWYQLEALERAVRGNTVAFLETGSGKTLIAVMLLRAYAHRVRRPDSRRFAVFLVPTVVLVGQQARVVEQHTDLVVKQFYGEMGVDFWDAATWRGVLEDGEVLVMTPQILLDNLRHSFFRLQDIALLIFDECHHARGNTPYACIFKEFYHPQLNSSASDPLPRIFGMSASLIYSKDLNRDKYSKQISEIENLMNSKVYTVDSESALSEYIPFASTKIVHFDDSNISSELHANILSCLNRLTKKHIEALDGKLHGSSLENAKQRISKLRRTFEYCIYDLGVWLAAKAAEVQSYKENILSFWGETLDKNVEGFIRNYSEEVHRELSCFLKNGHIGENFPADSQDWILTPKRVITSIVLEPLLSSIHQMSGWNVKHMAGNRSGLLSQRRKNHTEIVESFRKGKVHIIIATQILEEGLDVPSCNLVIRFDQSATVCSFIQSRGRARMENSDYLLLVGRGDVEAHTKAKKFLASGQIMREESLRLGSISCQQLENTLCEDTYYRVDSTRAIVTLNSSVPLIHFFCSKLPSDEYFKPLPRFDIDKASGTCTLHLPKSSPVQTVNVEGEVSILKETVCLKACQELHAIGALTDSLLPELDVPCDEEPDIVVENQFEQPAYFPEEFVDNWHSFSRLGIYYCYKISLEGCPKTASPTDILLALKCDLGSDFTSSSFKLPGGQDNASVTMKYVGIIHLNQEQYEVVILTNTKDGPFCRCILKNSIVWTPHNNMFYVVSGFLDLHANSLLPQHDGTVVIYKDYFKTRHGLTLTFENQPLLAASKLVKVRNFLHKCYSKKEKEPGGRYSVELPPELCRIIMSPVSANNLHIFSYVPSIMFRIQCMLLSVKLKVQLGPTVQQFDVPILEALTTKKCQEEFSQESLETLGDSFLKYVTTRHLFSEYRLQHEGILTKMKKNLISNAALCQLACSSNLVGYIHAEEFNPKNWIIPCLDYDDRANHKISFLAPNGMYSQRKMSIKSKRIADSVEALIGAYLSTAGEKAAFLLMKSLGMNIEFHTEIPVERKISTKAEEFINVRSLEGMLSYKFNDSLLLLEALTHGSYQTSGPTPCYQRLEFLGDAILDHLFTEYYYSEYPECTPELLTDLRSASVNNSCYAHAAVKSGLNKHILHSSSELHRKMSYYLEKFGQSFTGPSYGWEAGIGLPKVLGDVIESIAGAIYLDSKCDKEVVWRSMKRLLEPLATPETIEPDPVKGLQEFCSRGSFKITYKETHVDGVSSVIYRVKAGEITYSATQSDPKKLVAKKLAAKAVLKDLIAGLKDTEAAAVS</sequence>
<evidence type="ECO:0000256" key="10">
    <source>
        <dbReference type="ARBA" id="ARBA00022806"/>
    </source>
</evidence>
<dbReference type="GO" id="GO:0004525">
    <property type="term" value="F:ribonuclease III activity"/>
    <property type="evidence" value="ECO:0007669"/>
    <property type="project" value="InterPro"/>
</dbReference>
<evidence type="ECO:0000313" key="26">
    <source>
        <dbReference type="Proteomes" id="UP000026962"/>
    </source>
</evidence>
<dbReference type="OMA" id="HFCAVIP"/>
<comment type="function">
    <text evidence="16">Probably involved in the RNA silencing pathway. May cleave double-stranded RNA to produce short 21-24 nucleotides (nt) RNAs which target the selective destruction of complementary RNAs.</text>
</comment>
<dbReference type="FunFam" id="1.10.1520.10:FF:000004">
    <property type="entry name" value="Endoribonuclease dicer-like 1"/>
    <property type="match status" value="1"/>
</dbReference>
<dbReference type="InterPro" id="IPR001650">
    <property type="entry name" value="Helicase_C-like"/>
</dbReference>
<comment type="cofactor">
    <cofactor evidence="2">
        <name>Mg(2+)</name>
        <dbReference type="ChEBI" id="CHEBI:18420"/>
    </cofactor>
</comment>
<keyword evidence="13 17" id="KW-0694">RNA-binding</keyword>
<evidence type="ECO:0000256" key="8">
    <source>
        <dbReference type="ARBA" id="ARBA00022759"/>
    </source>
</evidence>
<evidence type="ECO:0000256" key="12">
    <source>
        <dbReference type="ARBA" id="ARBA00022842"/>
    </source>
</evidence>
<dbReference type="InterPro" id="IPR005034">
    <property type="entry name" value="Dicer_dimerisation"/>
</dbReference>
<dbReference type="GO" id="GO:0046872">
    <property type="term" value="F:metal ion binding"/>
    <property type="evidence" value="ECO:0007669"/>
    <property type="project" value="UniProtKB-KW"/>
</dbReference>
<evidence type="ECO:0000256" key="1">
    <source>
        <dbReference type="ARBA" id="ARBA00001936"/>
    </source>
</evidence>
<dbReference type="PANTHER" id="PTHR14950">
    <property type="entry name" value="DICER-RELATED"/>
    <property type="match status" value="1"/>
</dbReference>
<dbReference type="FunFam" id="3.40.50.300:FF:000705">
    <property type="entry name" value="Endoribonuclease dicer-like protein"/>
    <property type="match status" value="1"/>
</dbReference>
<evidence type="ECO:0000259" key="21">
    <source>
        <dbReference type="PROSITE" id="PS50821"/>
    </source>
</evidence>
<keyword evidence="11" id="KW-0067">ATP-binding</keyword>
<dbReference type="PANTHER" id="PTHR14950:SF70">
    <property type="entry name" value="ENDORIBONUCLEASE DICER HOMOLOG 2"/>
    <property type="match status" value="1"/>
</dbReference>
<dbReference type="InterPro" id="IPR003100">
    <property type="entry name" value="PAZ_dom"/>
</dbReference>
<dbReference type="Pfam" id="PF02170">
    <property type="entry name" value="PAZ"/>
    <property type="match status" value="1"/>
</dbReference>
<organism evidence="25">
    <name type="scientific">Oryza punctata</name>
    <name type="common">Red rice</name>
    <dbReference type="NCBI Taxonomy" id="4537"/>
    <lineage>
        <taxon>Eukaryota</taxon>
        <taxon>Viridiplantae</taxon>
        <taxon>Streptophyta</taxon>
        <taxon>Embryophyta</taxon>
        <taxon>Tracheophyta</taxon>
        <taxon>Spermatophyta</taxon>
        <taxon>Magnoliopsida</taxon>
        <taxon>Liliopsida</taxon>
        <taxon>Poales</taxon>
        <taxon>Poaceae</taxon>
        <taxon>BOP clade</taxon>
        <taxon>Oryzoideae</taxon>
        <taxon>Oryzeae</taxon>
        <taxon>Oryzinae</taxon>
        <taxon>Oryza</taxon>
    </lineage>
</organism>
<dbReference type="SMART" id="SM00358">
    <property type="entry name" value="DSRM"/>
    <property type="match status" value="1"/>
</dbReference>
<keyword evidence="9" id="KW-0378">Hydrolase</keyword>
<evidence type="ECO:0000256" key="4">
    <source>
        <dbReference type="ARBA" id="ARBA00022722"/>
    </source>
</evidence>
<evidence type="ECO:0000256" key="6">
    <source>
        <dbReference type="ARBA" id="ARBA00022737"/>
    </source>
</evidence>
<dbReference type="GO" id="GO:0004386">
    <property type="term" value="F:helicase activity"/>
    <property type="evidence" value="ECO:0007669"/>
    <property type="project" value="UniProtKB-KW"/>
</dbReference>
<dbReference type="GO" id="GO:0005524">
    <property type="term" value="F:ATP binding"/>
    <property type="evidence" value="ECO:0007669"/>
    <property type="project" value="UniProtKB-KW"/>
</dbReference>
<evidence type="ECO:0000256" key="7">
    <source>
        <dbReference type="ARBA" id="ARBA00022741"/>
    </source>
</evidence>
<dbReference type="SMART" id="SM00490">
    <property type="entry name" value="HELICc"/>
    <property type="match status" value="1"/>
</dbReference>
<evidence type="ECO:0000256" key="16">
    <source>
        <dbReference type="ARBA" id="ARBA00056187"/>
    </source>
</evidence>
<comment type="subunit">
    <text evidence="3">May interact with ARGONAUTE1 or PINHEAD through their common PAZ domains.</text>
</comment>
<dbReference type="Proteomes" id="UP000026962">
    <property type="component" value="Chromosome 3"/>
</dbReference>
<evidence type="ECO:0000256" key="3">
    <source>
        <dbReference type="ARBA" id="ARBA00011499"/>
    </source>
</evidence>
<dbReference type="Gene3D" id="1.10.1520.10">
    <property type="entry name" value="Ribonuclease III domain"/>
    <property type="match status" value="2"/>
</dbReference>
<keyword evidence="10" id="KW-0347">Helicase</keyword>
<dbReference type="InterPro" id="IPR027417">
    <property type="entry name" value="P-loop_NTPase"/>
</dbReference>
<dbReference type="SMART" id="SM00535">
    <property type="entry name" value="RIBOc"/>
    <property type="match status" value="2"/>
</dbReference>
<evidence type="ECO:0000259" key="22">
    <source>
        <dbReference type="PROSITE" id="PS51192"/>
    </source>
</evidence>
<feature type="domain" description="RNase III" evidence="20">
    <location>
        <begin position="1056"/>
        <end position="1203"/>
    </location>
</feature>
<dbReference type="SUPFAM" id="SSF52540">
    <property type="entry name" value="P-loop containing nucleoside triphosphate hydrolases"/>
    <property type="match status" value="1"/>
</dbReference>
<protein>
    <submittedName>
        <fullName evidence="25">Uncharacterized protein</fullName>
    </submittedName>
</protein>
<dbReference type="PROSITE" id="PS51194">
    <property type="entry name" value="HELICASE_CTER"/>
    <property type="match status" value="1"/>
</dbReference>
<evidence type="ECO:0000256" key="11">
    <source>
        <dbReference type="ARBA" id="ARBA00022840"/>
    </source>
</evidence>
<dbReference type="PROSITE" id="PS50137">
    <property type="entry name" value="DS_RBD"/>
    <property type="match status" value="1"/>
</dbReference>
<evidence type="ECO:0000256" key="18">
    <source>
        <dbReference type="SAM" id="MobiDB-lite"/>
    </source>
</evidence>
<dbReference type="Pfam" id="PF00270">
    <property type="entry name" value="DEAD"/>
    <property type="match status" value="1"/>
</dbReference>
<dbReference type="GO" id="GO:0010267">
    <property type="term" value="P:ta-siRNA processing"/>
    <property type="evidence" value="ECO:0007669"/>
    <property type="project" value="UniProtKB-ARBA"/>
</dbReference>
<feature type="compositionally biased region" description="Low complexity" evidence="18">
    <location>
        <begin position="1"/>
        <end position="16"/>
    </location>
</feature>
<feature type="region of interest" description="Disordered" evidence="18">
    <location>
        <begin position="1"/>
        <end position="28"/>
    </location>
</feature>
<evidence type="ECO:0000256" key="2">
    <source>
        <dbReference type="ARBA" id="ARBA00001946"/>
    </source>
</evidence>
<feature type="domain" description="Helicase C-terminal" evidence="23">
    <location>
        <begin position="338"/>
        <end position="535"/>
    </location>
</feature>
<dbReference type="FunFam" id="2.170.260.10:FF:000007">
    <property type="entry name" value="Dicer-like 105"/>
    <property type="match status" value="1"/>
</dbReference>
<dbReference type="CDD" id="cd18034">
    <property type="entry name" value="DEXHc_dicer"/>
    <property type="match status" value="1"/>
</dbReference>
<dbReference type="eggNOG" id="KOG0701">
    <property type="taxonomic scope" value="Eukaryota"/>
</dbReference>
<dbReference type="PROSITE" id="PS51327">
    <property type="entry name" value="DICER_DSRBF"/>
    <property type="match status" value="1"/>
</dbReference>
<keyword evidence="26" id="KW-1185">Reference proteome</keyword>
<keyword evidence="14" id="KW-0464">Manganese</keyword>
<dbReference type="Pfam" id="PF00271">
    <property type="entry name" value="Helicase_C"/>
    <property type="match status" value="1"/>
</dbReference>